<feature type="domain" description="DUF6534" evidence="3">
    <location>
        <begin position="193"/>
        <end position="279"/>
    </location>
</feature>
<feature type="region of interest" description="Disordered" evidence="1">
    <location>
        <begin position="317"/>
        <end position="339"/>
    </location>
</feature>
<sequence>MAAPAPVVINLSLSFGPILIGTFIAVAFWGAQCIQTFCLLFHEVRDTLKIVLTYLVLRHGTSYPKDSTLLKAWVLLLLGLDTAHTMVSIKGIWFPLIQGYGDYVNLFNIIPELVYYTMFNAIVAFMAQCYFVRRIYIFSTKKVFKWVIPAILAPPIVWQLVGTIIYTARGLSLKTSAQLSSLSKIASGINSSAAAVDLAITISMCSLLYLSRNGIPSTDRLLGWLIISSLNTGAWTALFAIITVILVTTRPNDLLYAITYPPLCALYCNTILGNLTSRNFLRNAGDVVQMNSVPLHPMSFRGNSQLDGQFDKIHTLGSTTEDTTSHETKSHTISGEFAV</sequence>
<feature type="transmembrane region" description="Helical" evidence="2">
    <location>
        <begin position="143"/>
        <end position="168"/>
    </location>
</feature>
<evidence type="ECO:0000313" key="4">
    <source>
        <dbReference type="EMBL" id="TDL19971.1"/>
    </source>
</evidence>
<accession>A0A4Y7PY20</accession>
<gene>
    <name evidence="4" type="ORF">BD410DRAFT_899929</name>
</gene>
<dbReference type="InterPro" id="IPR045339">
    <property type="entry name" value="DUF6534"/>
</dbReference>
<evidence type="ECO:0000259" key="3">
    <source>
        <dbReference type="Pfam" id="PF20152"/>
    </source>
</evidence>
<proteinExistence type="predicted"/>
<reference evidence="4 5" key="1">
    <citation type="submission" date="2018-06" db="EMBL/GenBank/DDBJ databases">
        <title>A transcriptomic atlas of mushroom development highlights an independent origin of complex multicellularity.</title>
        <authorList>
            <consortium name="DOE Joint Genome Institute"/>
            <person name="Krizsan K."/>
            <person name="Almasi E."/>
            <person name="Merenyi Z."/>
            <person name="Sahu N."/>
            <person name="Viragh M."/>
            <person name="Koszo T."/>
            <person name="Mondo S."/>
            <person name="Kiss B."/>
            <person name="Balint B."/>
            <person name="Kues U."/>
            <person name="Barry K."/>
            <person name="Hegedus J.C."/>
            <person name="Henrissat B."/>
            <person name="Johnson J."/>
            <person name="Lipzen A."/>
            <person name="Ohm R."/>
            <person name="Nagy I."/>
            <person name="Pangilinan J."/>
            <person name="Yan J."/>
            <person name="Xiong Y."/>
            <person name="Grigoriev I.V."/>
            <person name="Hibbett D.S."/>
            <person name="Nagy L.G."/>
        </authorList>
    </citation>
    <scope>NUCLEOTIDE SEQUENCE [LARGE SCALE GENOMIC DNA]</scope>
    <source>
        <strain evidence="4 5">SZMC22713</strain>
    </source>
</reference>
<dbReference type="Pfam" id="PF20152">
    <property type="entry name" value="DUF6534"/>
    <property type="match status" value="1"/>
</dbReference>
<feature type="transmembrane region" description="Helical" evidence="2">
    <location>
        <begin position="113"/>
        <end position="131"/>
    </location>
</feature>
<dbReference type="STRING" id="50990.A0A4Y7PY20"/>
<dbReference type="VEuPathDB" id="FungiDB:BD410DRAFT_899929"/>
<dbReference type="EMBL" id="ML170192">
    <property type="protein sequence ID" value="TDL19971.1"/>
    <property type="molecule type" value="Genomic_DNA"/>
</dbReference>
<keyword evidence="2" id="KW-0812">Transmembrane</keyword>
<evidence type="ECO:0000313" key="5">
    <source>
        <dbReference type="Proteomes" id="UP000294933"/>
    </source>
</evidence>
<dbReference type="PANTHER" id="PTHR40465">
    <property type="entry name" value="CHROMOSOME 1, WHOLE GENOME SHOTGUN SEQUENCE"/>
    <property type="match status" value="1"/>
</dbReference>
<protein>
    <recommendedName>
        <fullName evidence="3">DUF6534 domain-containing protein</fullName>
    </recommendedName>
</protein>
<feature type="transmembrane region" description="Helical" evidence="2">
    <location>
        <begin position="222"/>
        <end position="248"/>
    </location>
</feature>
<keyword evidence="5" id="KW-1185">Reference proteome</keyword>
<feature type="transmembrane region" description="Helical" evidence="2">
    <location>
        <begin position="18"/>
        <end position="41"/>
    </location>
</feature>
<evidence type="ECO:0000256" key="2">
    <source>
        <dbReference type="SAM" id="Phobius"/>
    </source>
</evidence>
<organism evidence="4 5">
    <name type="scientific">Rickenella mellea</name>
    <dbReference type="NCBI Taxonomy" id="50990"/>
    <lineage>
        <taxon>Eukaryota</taxon>
        <taxon>Fungi</taxon>
        <taxon>Dikarya</taxon>
        <taxon>Basidiomycota</taxon>
        <taxon>Agaricomycotina</taxon>
        <taxon>Agaricomycetes</taxon>
        <taxon>Hymenochaetales</taxon>
        <taxon>Rickenellaceae</taxon>
        <taxon>Rickenella</taxon>
    </lineage>
</organism>
<dbReference type="OrthoDB" id="2677454at2759"/>
<feature type="transmembrane region" description="Helical" evidence="2">
    <location>
        <begin position="188"/>
        <end position="210"/>
    </location>
</feature>
<feature type="transmembrane region" description="Helical" evidence="2">
    <location>
        <begin position="254"/>
        <end position="272"/>
    </location>
</feature>
<name>A0A4Y7PY20_9AGAM</name>
<dbReference type="Proteomes" id="UP000294933">
    <property type="component" value="Unassembled WGS sequence"/>
</dbReference>
<keyword evidence="2" id="KW-0472">Membrane</keyword>
<dbReference type="PANTHER" id="PTHR40465:SF1">
    <property type="entry name" value="DUF6534 DOMAIN-CONTAINING PROTEIN"/>
    <property type="match status" value="1"/>
</dbReference>
<evidence type="ECO:0000256" key="1">
    <source>
        <dbReference type="SAM" id="MobiDB-lite"/>
    </source>
</evidence>
<dbReference type="AlphaFoldDB" id="A0A4Y7PY20"/>
<keyword evidence="2" id="KW-1133">Transmembrane helix</keyword>